<dbReference type="AlphaFoldDB" id="A0A1H6K853"/>
<dbReference type="InterPro" id="IPR013525">
    <property type="entry name" value="ABC2_TM"/>
</dbReference>
<feature type="transmembrane region" description="Helical" evidence="11">
    <location>
        <begin position="57"/>
        <end position="76"/>
    </location>
</feature>
<dbReference type="OrthoDB" id="8479094at2"/>
<keyword evidence="6 11" id="KW-0812">Transmembrane</keyword>
<dbReference type="GO" id="GO:0140359">
    <property type="term" value="F:ABC-type transporter activity"/>
    <property type="evidence" value="ECO:0007669"/>
    <property type="project" value="InterPro"/>
</dbReference>
<sequence>MLRTVTALMLREIATTHGRSFGGYLWALADPILGIALLTLIFQGVMGRASPPIGTNFPLFYATGYIVFQMYNDLAGKIAASLRYSRPLLAYPAVTFVDALLARWILNALLHVVVFVLVVAGIALAFRLTLVMDAAVVVQALALTALLGLGVGTMNCFLTMRFPVWERVWSIFNRPLFLMSGVFFTYDMMPRVVQELLWWNPVLHLVGLMRRGVYGIYPADYVSVTYVLALSLGLLAMGLLLLRGRYRDLLEL</sequence>
<dbReference type="InterPro" id="IPR047817">
    <property type="entry name" value="ABC2_TM_bact-type"/>
</dbReference>
<keyword evidence="4 11" id="KW-1003">Cell membrane</keyword>
<feature type="transmembrane region" description="Helical" evidence="11">
    <location>
        <begin position="223"/>
        <end position="242"/>
    </location>
</feature>
<evidence type="ECO:0000259" key="12">
    <source>
        <dbReference type="PROSITE" id="PS51012"/>
    </source>
</evidence>
<evidence type="ECO:0000256" key="3">
    <source>
        <dbReference type="ARBA" id="ARBA00022448"/>
    </source>
</evidence>
<dbReference type="GO" id="GO:0015774">
    <property type="term" value="P:polysaccharide transport"/>
    <property type="evidence" value="ECO:0007669"/>
    <property type="project" value="UniProtKB-KW"/>
</dbReference>
<keyword evidence="8 11" id="KW-1133">Transmembrane helix</keyword>
<dbReference type="STRING" id="65735.SAMN04488075_0950"/>
<evidence type="ECO:0000256" key="1">
    <source>
        <dbReference type="ARBA" id="ARBA00004651"/>
    </source>
</evidence>
<organism evidence="13 14">
    <name type="scientific">Paracoccus alkenifer</name>
    <dbReference type="NCBI Taxonomy" id="65735"/>
    <lineage>
        <taxon>Bacteria</taxon>
        <taxon>Pseudomonadati</taxon>
        <taxon>Pseudomonadota</taxon>
        <taxon>Alphaproteobacteria</taxon>
        <taxon>Rhodobacterales</taxon>
        <taxon>Paracoccaceae</taxon>
        <taxon>Paracoccus</taxon>
    </lineage>
</organism>
<dbReference type="PRINTS" id="PR00164">
    <property type="entry name" value="ABC2TRNSPORT"/>
</dbReference>
<dbReference type="PROSITE" id="PS51012">
    <property type="entry name" value="ABC_TM2"/>
    <property type="match status" value="1"/>
</dbReference>
<evidence type="ECO:0000256" key="5">
    <source>
        <dbReference type="ARBA" id="ARBA00022597"/>
    </source>
</evidence>
<protein>
    <recommendedName>
        <fullName evidence="11">Transport permease protein</fullName>
    </recommendedName>
</protein>
<dbReference type="Pfam" id="PF01061">
    <property type="entry name" value="ABC2_membrane"/>
    <property type="match status" value="1"/>
</dbReference>
<feature type="transmembrane region" description="Helical" evidence="11">
    <location>
        <begin position="21"/>
        <end position="45"/>
    </location>
</feature>
<dbReference type="InterPro" id="IPR000412">
    <property type="entry name" value="ABC_2_transport"/>
</dbReference>
<comment type="subcellular location">
    <subcellularLocation>
        <location evidence="11">Cell inner membrane</location>
        <topology evidence="11">Multi-pass membrane protein</topology>
    </subcellularLocation>
    <subcellularLocation>
        <location evidence="1">Cell membrane</location>
        <topology evidence="1">Multi-pass membrane protein</topology>
    </subcellularLocation>
</comment>
<evidence type="ECO:0000256" key="4">
    <source>
        <dbReference type="ARBA" id="ARBA00022475"/>
    </source>
</evidence>
<proteinExistence type="inferred from homology"/>
<evidence type="ECO:0000256" key="11">
    <source>
        <dbReference type="RuleBase" id="RU361157"/>
    </source>
</evidence>
<keyword evidence="3 11" id="KW-0813">Transport</keyword>
<evidence type="ECO:0000256" key="10">
    <source>
        <dbReference type="ARBA" id="ARBA00023136"/>
    </source>
</evidence>
<feature type="domain" description="ABC transmembrane type-2" evidence="12">
    <location>
        <begin position="22"/>
        <end position="245"/>
    </location>
</feature>
<reference evidence="14" key="1">
    <citation type="submission" date="2016-10" db="EMBL/GenBank/DDBJ databases">
        <authorList>
            <person name="Varghese N."/>
            <person name="Submissions S."/>
        </authorList>
    </citation>
    <scope>NUCLEOTIDE SEQUENCE [LARGE SCALE GENOMIC DNA]</scope>
    <source>
        <strain evidence="14">DSM 11593</strain>
    </source>
</reference>
<keyword evidence="9" id="KW-0625">Polysaccharide transport</keyword>
<dbReference type="EMBL" id="FNXG01000001">
    <property type="protein sequence ID" value="SEH71629.1"/>
    <property type="molecule type" value="Genomic_DNA"/>
</dbReference>
<feature type="transmembrane region" description="Helical" evidence="11">
    <location>
        <begin position="137"/>
        <end position="162"/>
    </location>
</feature>
<dbReference type="PANTHER" id="PTHR30413">
    <property type="entry name" value="INNER MEMBRANE TRANSPORT PERMEASE"/>
    <property type="match status" value="1"/>
</dbReference>
<evidence type="ECO:0000256" key="7">
    <source>
        <dbReference type="ARBA" id="ARBA00022903"/>
    </source>
</evidence>
<dbReference type="GO" id="GO:0043190">
    <property type="term" value="C:ATP-binding cassette (ABC) transporter complex"/>
    <property type="evidence" value="ECO:0007669"/>
    <property type="project" value="InterPro"/>
</dbReference>
<evidence type="ECO:0000313" key="14">
    <source>
        <dbReference type="Proteomes" id="UP000199125"/>
    </source>
</evidence>
<keyword evidence="10 11" id="KW-0472">Membrane</keyword>
<evidence type="ECO:0000256" key="2">
    <source>
        <dbReference type="ARBA" id="ARBA00007783"/>
    </source>
</evidence>
<dbReference type="Proteomes" id="UP000199125">
    <property type="component" value="Unassembled WGS sequence"/>
</dbReference>
<dbReference type="GO" id="GO:0015920">
    <property type="term" value="P:lipopolysaccharide transport"/>
    <property type="evidence" value="ECO:0007669"/>
    <property type="project" value="TreeGrafter"/>
</dbReference>
<evidence type="ECO:0000256" key="9">
    <source>
        <dbReference type="ARBA" id="ARBA00023047"/>
    </source>
</evidence>
<evidence type="ECO:0000256" key="6">
    <source>
        <dbReference type="ARBA" id="ARBA00022692"/>
    </source>
</evidence>
<gene>
    <name evidence="13" type="ORF">SAMN04488075_0950</name>
</gene>
<keyword evidence="5" id="KW-0762">Sugar transport</keyword>
<dbReference type="PANTHER" id="PTHR30413:SF10">
    <property type="entry name" value="CAPSULE POLYSACCHARIDE EXPORT INNER-MEMBRANE PROTEIN CTRC"/>
    <property type="match status" value="1"/>
</dbReference>
<evidence type="ECO:0000256" key="8">
    <source>
        <dbReference type="ARBA" id="ARBA00022989"/>
    </source>
</evidence>
<comment type="similarity">
    <text evidence="2 11">Belongs to the ABC-2 integral membrane protein family.</text>
</comment>
<evidence type="ECO:0000313" key="13">
    <source>
        <dbReference type="EMBL" id="SEH71629.1"/>
    </source>
</evidence>
<name>A0A1H6K853_9RHOB</name>
<feature type="transmembrane region" description="Helical" evidence="11">
    <location>
        <begin position="168"/>
        <end position="186"/>
    </location>
</feature>
<keyword evidence="7" id="KW-0972">Capsule biogenesis/degradation</keyword>
<accession>A0A1H6K853</accession>
<keyword evidence="14" id="KW-1185">Reference proteome</keyword>
<feature type="transmembrane region" description="Helical" evidence="11">
    <location>
        <begin position="112"/>
        <end position="130"/>
    </location>
</feature>